<name>A0A853CLB3_9ACTN</name>
<dbReference type="InterPro" id="IPR005325">
    <property type="entry name" value="DUF308_memb"/>
</dbReference>
<feature type="transmembrane region" description="Helical" evidence="2">
    <location>
        <begin position="100"/>
        <end position="120"/>
    </location>
</feature>
<sequence length="219" mass="23525">MVANTSAAQGMLQQKAARWWWVPLIAAGLWVVIAWMVLRADYKSLVAVGVLVGVAFLVAAINEGALAAAVGGGWAVLHIALAVFFGLGAIWAFVRPVNTFFALASVLGLLLFLQGIVTLARGIALNGETPHWWLDLVTGGLLILLAIWVSSSDRIWDLAGRASFIFLWVGFMSVFRAISDVMLAFSLRRLRDGGVPPQAPPVVPRQEQRTADVPQTAAP</sequence>
<keyword evidence="4" id="KW-1185">Reference proteome</keyword>
<feature type="transmembrane region" description="Helical" evidence="2">
    <location>
        <begin position="19"/>
        <end position="38"/>
    </location>
</feature>
<keyword evidence="2" id="KW-0472">Membrane</keyword>
<feature type="transmembrane region" description="Helical" evidence="2">
    <location>
        <begin position="162"/>
        <end position="185"/>
    </location>
</feature>
<evidence type="ECO:0000256" key="1">
    <source>
        <dbReference type="SAM" id="MobiDB-lite"/>
    </source>
</evidence>
<feature type="transmembrane region" description="Helical" evidence="2">
    <location>
        <begin position="132"/>
        <end position="150"/>
    </location>
</feature>
<keyword evidence="2" id="KW-1133">Transmembrane helix</keyword>
<evidence type="ECO:0000313" key="4">
    <source>
        <dbReference type="Proteomes" id="UP000541969"/>
    </source>
</evidence>
<feature type="transmembrane region" description="Helical" evidence="2">
    <location>
        <begin position="44"/>
        <end position="62"/>
    </location>
</feature>
<protein>
    <submittedName>
        <fullName evidence="3">Uncharacterized membrane protein HdeD (DUF308 family)</fullName>
    </submittedName>
</protein>
<keyword evidence="2" id="KW-0812">Transmembrane</keyword>
<dbReference type="Proteomes" id="UP000541969">
    <property type="component" value="Unassembled WGS sequence"/>
</dbReference>
<evidence type="ECO:0000256" key="2">
    <source>
        <dbReference type="SAM" id="Phobius"/>
    </source>
</evidence>
<dbReference type="RefSeq" id="WP_179721227.1">
    <property type="nucleotide sequence ID" value="NZ_JACBZT010000001.1"/>
</dbReference>
<accession>A0A853CLB3</accession>
<dbReference type="EMBL" id="JACBZT010000001">
    <property type="protein sequence ID" value="NYJ08550.1"/>
    <property type="molecule type" value="Genomic_DNA"/>
</dbReference>
<feature type="transmembrane region" description="Helical" evidence="2">
    <location>
        <begin position="74"/>
        <end position="94"/>
    </location>
</feature>
<dbReference type="AlphaFoldDB" id="A0A853CLB3"/>
<evidence type="ECO:0000313" key="3">
    <source>
        <dbReference type="EMBL" id="NYJ08550.1"/>
    </source>
</evidence>
<comment type="caution">
    <text evidence="3">The sequence shown here is derived from an EMBL/GenBank/DDBJ whole genome shotgun (WGS) entry which is preliminary data.</text>
</comment>
<gene>
    <name evidence="3" type="ORF">GGQ55_004828</name>
</gene>
<reference evidence="3 4" key="1">
    <citation type="submission" date="2020-07" db="EMBL/GenBank/DDBJ databases">
        <title>Sequencing the genomes of 1000 actinobacteria strains.</title>
        <authorList>
            <person name="Klenk H.-P."/>
        </authorList>
    </citation>
    <scope>NUCLEOTIDE SEQUENCE [LARGE SCALE GENOMIC DNA]</scope>
    <source>
        <strain evidence="3 4">DSM 104001</strain>
    </source>
</reference>
<feature type="region of interest" description="Disordered" evidence="1">
    <location>
        <begin position="196"/>
        <end position="219"/>
    </location>
</feature>
<dbReference type="Pfam" id="PF03729">
    <property type="entry name" value="DUF308"/>
    <property type="match status" value="1"/>
</dbReference>
<proteinExistence type="predicted"/>
<organism evidence="3 4">
    <name type="scientific">Petropleomorpha daqingensis</name>
    <dbReference type="NCBI Taxonomy" id="2026353"/>
    <lineage>
        <taxon>Bacteria</taxon>
        <taxon>Bacillati</taxon>
        <taxon>Actinomycetota</taxon>
        <taxon>Actinomycetes</taxon>
        <taxon>Geodermatophilales</taxon>
        <taxon>Geodermatophilaceae</taxon>
        <taxon>Petropleomorpha</taxon>
    </lineage>
</organism>